<evidence type="ECO:0000256" key="2">
    <source>
        <dbReference type="ARBA" id="ARBA00038334"/>
    </source>
</evidence>
<dbReference type="EMBL" id="KB446544">
    <property type="protein sequence ID" value="EME40034.1"/>
    <property type="molecule type" value="Genomic_DNA"/>
</dbReference>
<gene>
    <name evidence="4" type="ORF">DOTSEDRAFT_91337</name>
</gene>
<reference evidence="5" key="1">
    <citation type="journal article" date="2012" name="PLoS Genet.">
        <title>The genomes of the fungal plant pathogens Cladosporium fulvum and Dothistroma septosporum reveal adaptation to different hosts and lifestyles but also signatures of common ancestry.</title>
        <authorList>
            <person name="de Wit P.J.G.M."/>
            <person name="van der Burgt A."/>
            <person name="Oekmen B."/>
            <person name="Stergiopoulos I."/>
            <person name="Abd-Elsalam K.A."/>
            <person name="Aerts A.L."/>
            <person name="Bahkali A.H."/>
            <person name="Beenen H.G."/>
            <person name="Chettri P."/>
            <person name="Cox M.P."/>
            <person name="Datema E."/>
            <person name="de Vries R.P."/>
            <person name="Dhillon B."/>
            <person name="Ganley A.R."/>
            <person name="Griffiths S.A."/>
            <person name="Guo Y."/>
            <person name="Hamelin R.C."/>
            <person name="Henrissat B."/>
            <person name="Kabir M.S."/>
            <person name="Jashni M.K."/>
            <person name="Kema G."/>
            <person name="Klaubauf S."/>
            <person name="Lapidus A."/>
            <person name="Levasseur A."/>
            <person name="Lindquist E."/>
            <person name="Mehrabi R."/>
            <person name="Ohm R.A."/>
            <person name="Owen T.J."/>
            <person name="Salamov A."/>
            <person name="Schwelm A."/>
            <person name="Schijlen E."/>
            <person name="Sun H."/>
            <person name="van den Burg H.A."/>
            <person name="van Ham R.C.H.J."/>
            <person name="Zhang S."/>
            <person name="Goodwin S.B."/>
            <person name="Grigoriev I.V."/>
            <person name="Collemare J."/>
            <person name="Bradshaw R.E."/>
        </authorList>
    </citation>
    <scope>NUCLEOTIDE SEQUENCE [LARGE SCALE GENOMIC DNA]</scope>
    <source>
        <strain evidence="5">NZE10 / CBS 128990</strain>
    </source>
</reference>
<dbReference type="InterPro" id="IPR000073">
    <property type="entry name" value="AB_hydrolase_1"/>
</dbReference>
<dbReference type="PRINTS" id="PR00111">
    <property type="entry name" value="ABHYDROLASE"/>
</dbReference>
<evidence type="ECO:0000313" key="5">
    <source>
        <dbReference type="Proteomes" id="UP000016933"/>
    </source>
</evidence>
<comment type="similarity">
    <text evidence="2">Belongs to the AB hydrolase superfamily. Epoxide hydrolase family.</text>
</comment>
<dbReference type="eggNOG" id="KOG4178">
    <property type="taxonomic scope" value="Eukaryota"/>
</dbReference>
<keyword evidence="5" id="KW-1185">Reference proteome</keyword>
<dbReference type="GO" id="GO:0016787">
    <property type="term" value="F:hydrolase activity"/>
    <property type="evidence" value="ECO:0007669"/>
    <property type="project" value="UniProtKB-KW"/>
</dbReference>
<feature type="domain" description="AB hydrolase-1" evidence="3">
    <location>
        <begin position="35"/>
        <end position="310"/>
    </location>
</feature>
<evidence type="ECO:0000256" key="1">
    <source>
        <dbReference type="ARBA" id="ARBA00022801"/>
    </source>
</evidence>
<proteinExistence type="inferred from homology"/>
<name>N1PD69_DOTSN</name>
<keyword evidence="1" id="KW-0378">Hydrolase</keyword>
<dbReference type="PANTHER" id="PTHR43329">
    <property type="entry name" value="EPOXIDE HYDROLASE"/>
    <property type="match status" value="1"/>
</dbReference>
<dbReference type="STRING" id="675120.N1PD69"/>
<accession>N1PD69</accession>
<evidence type="ECO:0000313" key="4">
    <source>
        <dbReference type="EMBL" id="EME40034.1"/>
    </source>
</evidence>
<sequence length="326" mass="37597">MDKLNLKDFRCTRGFTYHYYISDGPSEDTRKPTFSALWQFIAPRFVELGYKVVVPDLLGYGGTSKPTDPEAYVWAEQARDLIEILDHEGVRKIVSIGHDWGSVIAQRVYHFFPERVVGIALLSVWYFPPLKDDKPLNLQAVNDYYEKVDGYRRIEYQTFFIEDDASKIWEEHLESAWTALHAEGPESMKRLFCVPGAFRNYLVSDKKDVALRPFAQNNALRDVWISDMKQGGLTAPFCWYKSRQLNVHGNSEKDLPEDRARVTVPVLYISGDEDKVCLGKDILPMKEAGLLPDLKIHELHSGHWLPYERPEEVTALLKDWLNNNGI</sequence>
<evidence type="ECO:0000259" key="3">
    <source>
        <dbReference type="Pfam" id="PF00561"/>
    </source>
</evidence>
<dbReference type="InterPro" id="IPR000639">
    <property type="entry name" value="Epox_hydrolase-like"/>
</dbReference>
<protein>
    <recommendedName>
        <fullName evidence="3">AB hydrolase-1 domain-containing protein</fullName>
    </recommendedName>
</protein>
<dbReference type="PRINTS" id="PR00412">
    <property type="entry name" value="EPOXHYDRLASE"/>
</dbReference>
<dbReference type="Pfam" id="PF00561">
    <property type="entry name" value="Abhydrolase_1"/>
    <property type="match status" value="1"/>
</dbReference>
<dbReference type="Proteomes" id="UP000016933">
    <property type="component" value="Unassembled WGS sequence"/>
</dbReference>
<dbReference type="HOGENOM" id="CLU_020336_7_0_1"/>
<reference evidence="4 5" key="2">
    <citation type="journal article" date="2012" name="PLoS Pathog.">
        <title>Diverse lifestyles and strategies of plant pathogenesis encoded in the genomes of eighteen Dothideomycetes fungi.</title>
        <authorList>
            <person name="Ohm R.A."/>
            <person name="Feau N."/>
            <person name="Henrissat B."/>
            <person name="Schoch C.L."/>
            <person name="Horwitz B.A."/>
            <person name="Barry K.W."/>
            <person name="Condon B.J."/>
            <person name="Copeland A.C."/>
            <person name="Dhillon B."/>
            <person name="Glaser F."/>
            <person name="Hesse C.N."/>
            <person name="Kosti I."/>
            <person name="LaButti K."/>
            <person name="Lindquist E.A."/>
            <person name="Lucas S."/>
            <person name="Salamov A.A."/>
            <person name="Bradshaw R.E."/>
            <person name="Ciuffetti L."/>
            <person name="Hamelin R.C."/>
            <person name="Kema G.H.J."/>
            <person name="Lawrence C."/>
            <person name="Scott J.A."/>
            <person name="Spatafora J.W."/>
            <person name="Turgeon B.G."/>
            <person name="de Wit P.J.G.M."/>
            <person name="Zhong S."/>
            <person name="Goodwin S.B."/>
            <person name="Grigoriev I.V."/>
        </authorList>
    </citation>
    <scope>NUCLEOTIDE SEQUENCE [LARGE SCALE GENOMIC DNA]</scope>
    <source>
        <strain evidence="5">NZE10 / CBS 128990</strain>
    </source>
</reference>
<dbReference type="Gene3D" id="3.40.50.1820">
    <property type="entry name" value="alpha/beta hydrolase"/>
    <property type="match status" value="1"/>
</dbReference>
<dbReference type="InterPro" id="IPR029058">
    <property type="entry name" value="AB_hydrolase_fold"/>
</dbReference>
<dbReference type="SUPFAM" id="SSF53474">
    <property type="entry name" value="alpha/beta-Hydrolases"/>
    <property type="match status" value="1"/>
</dbReference>
<organism evidence="4 5">
    <name type="scientific">Dothistroma septosporum (strain NZE10 / CBS 128990)</name>
    <name type="common">Red band needle blight fungus</name>
    <name type="synonym">Mycosphaerella pini</name>
    <dbReference type="NCBI Taxonomy" id="675120"/>
    <lineage>
        <taxon>Eukaryota</taxon>
        <taxon>Fungi</taxon>
        <taxon>Dikarya</taxon>
        <taxon>Ascomycota</taxon>
        <taxon>Pezizomycotina</taxon>
        <taxon>Dothideomycetes</taxon>
        <taxon>Dothideomycetidae</taxon>
        <taxon>Mycosphaerellales</taxon>
        <taxon>Mycosphaerellaceae</taxon>
        <taxon>Dothistroma</taxon>
    </lineage>
</organism>
<dbReference type="OrthoDB" id="284184at2759"/>
<dbReference type="AlphaFoldDB" id="N1PD69"/>
<dbReference type="OMA" id="PILAYWE"/>